<name>A0A9E7JYQ5_9LILI</name>
<gene>
    <name evidence="2" type="ORF">MUK42_28625</name>
</gene>
<organism evidence="2 3">
    <name type="scientific">Musa troglodytarum</name>
    <name type="common">fe'i banana</name>
    <dbReference type="NCBI Taxonomy" id="320322"/>
    <lineage>
        <taxon>Eukaryota</taxon>
        <taxon>Viridiplantae</taxon>
        <taxon>Streptophyta</taxon>
        <taxon>Embryophyta</taxon>
        <taxon>Tracheophyta</taxon>
        <taxon>Spermatophyta</taxon>
        <taxon>Magnoliopsida</taxon>
        <taxon>Liliopsida</taxon>
        <taxon>Zingiberales</taxon>
        <taxon>Musaceae</taxon>
        <taxon>Musa</taxon>
    </lineage>
</organism>
<evidence type="ECO:0000313" key="2">
    <source>
        <dbReference type="EMBL" id="URD99662.1"/>
    </source>
</evidence>
<dbReference type="AlphaFoldDB" id="A0A9E7JYQ5"/>
<accession>A0A9E7JYQ5</accession>
<proteinExistence type="predicted"/>
<keyword evidence="3" id="KW-1185">Reference proteome</keyword>
<feature type="region of interest" description="Disordered" evidence="1">
    <location>
        <begin position="96"/>
        <end position="120"/>
    </location>
</feature>
<dbReference type="Proteomes" id="UP001055439">
    <property type="component" value="Chromosome 4"/>
</dbReference>
<sequence>MRLNTIHESTSVNAGFYLVEAKQCFGWDTSLASTTPKEQYVFSGEQANRNFGRIENLSISIDEFMNGNSTRLFPAGKPRQTHLHVWPCLESSLSKSTKQDEASESPDSPSPTLKSKVTPW</sequence>
<dbReference type="EMBL" id="CP097506">
    <property type="protein sequence ID" value="URD99662.1"/>
    <property type="molecule type" value="Genomic_DNA"/>
</dbReference>
<reference evidence="2" key="1">
    <citation type="submission" date="2022-05" db="EMBL/GenBank/DDBJ databases">
        <title>The Musa troglodytarum L. genome provides insights into the mechanism of non-climacteric behaviour and enrichment of carotenoids.</title>
        <authorList>
            <person name="Wang J."/>
        </authorList>
    </citation>
    <scope>NUCLEOTIDE SEQUENCE</scope>
    <source>
        <tissue evidence="2">Leaf</tissue>
    </source>
</reference>
<evidence type="ECO:0000256" key="1">
    <source>
        <dbReference type="SAM" id="MobiDB-lite"/>
    </source>
</evidence>
<protein>
    <submittedName>
        <fullName evidence="2">Uncharacterized protein</fullName>
    </submittedName>
</protein>
<evidence type="ECO:0000313" key="3">
    <source>
        <dbReference type="Proteomes" id="UP001055439"/>
    </source>
</evidence>